<feature type="compositionally biased region" description="Polar residues" evidence="1">
    <location>
        <begin position="98"/>
        <end position="110"/>
    </location>
</feature>
<evidence type="ECO:0000313" key="3">
    <source>
        <dbReference type="Proteomes" id="UP001341840"/>
    </source>
</evidence>
<name>A0ABU6R9V5_9FABA</name>
<sequence>MCEGDDEKGIGGMVPSIKKKDVSEEDFEGKIPASSSLPMNIDADEDYLHYIKELERRREPSPLRSSQASVPDSPKGASNQQSDGHNASSYDPFGVWQAPSSSPNSYCTSL</sequence>
<evidence type="ECO:0000313" key="2">
    <source>
        <dbReference type="EMBL" id="MED6120745.1"/>
    </source>
</evidence>
<feature type="non-terminal residue" evidence="2">
    <location>
        <position position="110"/>
    </location>
</feature>
<feature type="region of interest" description="Disordered" evidence="1">
    <location>
        <begin position="52"/>
        <end position="110"/>
    </location>
</feature>
<feature type="compositionally biased region" description="Basic and acidic residues" evidence="1">
    <location>
        <begin position="52"/>
        <end position="61"/>
    </location>
</feature>
<keyword evidence="3" id="KW-1185">Reference proteome</keyword>
<accession>A0ABU6R9V5</accession>
<comment type="caution">
    <text evidence="2">The sequence shown here is derived from an EMBL/GenBank/DDBJ whole genome shotgun (WGS) entry which is preliminary data.</text>
</comment>
<dbReference type="Proteomes" id="UP001341840">
    <property type="component" value="Unassembled WGS sequence"/>
</dbReference>
<dbReference type="EMBL" id="JASCZI010030292">
    <property type="protein sequence ID" value="MED6120745.1"/>
    <property type="molecule type" value="Genomic_DNA"/>
</dbReference>
<evidence type="ECO:0000256" key="1">
    <source>
        <dbReference type="SAM" id="MobiDB-lite"/>
    </source>
</evidence>
<reference evidence="2 3" key="1">
    <citation type="journal article" date="2023" name="Plants (Basel)">
        <title>Bridging the Gap: Combining Genomics and Transcriptomics Approaches to Understand Stylosanthes scabra, an Orphan Legume from the Brazilian Caatinga.</title>
        <authorList>
            <person name="Ferreira-Neto J.R.C."/>
            <person name="da Silva M.D."/>
            <person name="Binneck E."/>
            <person name="de Melo N.F."/>
            <person name="da Silva R.H."/>
            <person name="de Melo A.L.T.M."/>
            <person name="Pandolfi V."/>
            <person name="Bustamante F.O."/>
            <person name="Brasileiro-Vidal A.C."/>
            <person name="Benko-Iseppon A.M."/>
        </authorList>
    </citation>
    <scope>NUCLEOTIDE SEQUENCE [LARGE SCALE GENOMIC DNA]</scope>
    <source>
        <tissue evidence="2">Leaves</tissue>
    </source>
</reference>
<protein>
    <submittedName>
        <fullName evidence="2">Uncharacterized protein</fullName>
    </submittedName>
</protein>
<feature type="region of interest" description="Disordered" evidence="1">
    <location>
        <begin position="1"/>
        <end position="39"/>
    </location>
</feature>
<gene>
    <name evidence="2" type="ORF">PIB30_023858</name>
</gene>
<feature type="compositionally biased region" description="Polar residues" evidence="1">
    <location>
        <begin position="76"/>
        <end position="89"/>
    </location>
</feature>
<organism evidence="2 3">
    <name type="scientific">Stylosanthes scabra</name>
    <dbReference type="NCBI Taxonomy" id="79078"/>
    <lineage>
        <taxon>Eukaryota</taxon>
        <taxon>Viridiplantae</taxon>
        <taxon>Streptophyta</taxon>
        <taxon>Embryophyta</taxon>
        <taxon>Tracheophyta</taxon>
        <taxon>Spermatophyta</taxon>
        <taxon>Magnoliopsida</taxon>
        <taxon>eudicotyledons</taxon>
        <taxon>Gunneridae</taxon>
        <taxon>Pentapetalae</taxon>
        <taxon>rosids</taxon>
        <taxon>fabids</taxon>
        <taxon>Fabales</taxon>
        <taxon>Fabaceae</taxon>
        <taxon>Papilionoideae</taxon>
        <taxon>50 kb inversion clade</taxon>
        <taxon>dalbergioids sensu lato</taxon>
        <taxon>Dalbergieae</taxon>
        <taxon>Pterocarpus clade</taxon>
        <taxon>Stylosanthes</taxon>
    </lineage>
</organism>
<proteinExistence type="predicted"/>